<comment type="similarity">
    <text evidence="3">Belongs to the bacterial flagellin family.</text>
</comment>
<reference evidence="8 9" key="1">
    <citation type="journal article" date="2016" name="Int. J. Syst. Evol. Microbiol.">
        <title>Lysobacter erysipheiresistens sp. nov., an antagonist of powdery mildew, isolated from tobacco-cultivated soil.</title>
        <authorList>
            <person name="Xie B."/>
            <person name="Li T."/>
            <person name="Lin X."/>
            <person name="Wang C.J."/>
            <person name="Chen Y.J."/>
            <person name="Liu W.J."/>
            <person name="Zhao Z.W."/>
        </authorList>
    </citation>
    <scope>NUCLEOTIDE SEQUENCE [LARGE SCALE GENOMIC DNA]</scope>
    <source>
        <strain evidence="8 9">RS-LYSO-3</strain>
    </source>
</reference>
<dbReference type="NCBIfam" id="TIGR02550">
    <property type="entry name" value="flagell_flgL"/>
    <property type="match status" value="1"/>
</dbReference>
<dbReference type="InterPro" id="IPR046358">
    <property type="entry name" value="Flagellin_C"/>
</dbReference>
<dbReference type="Proteomes" id="UP001355056">
    <property type="component" value="Unassembled WGS sequence"/>
</dbReference>
<feature type="domain" description="Flagellin N-terminal" evidence="6">
    <location>
        <begin position="5"/>
        <end position="141"/>
    </location>
</feature>
<protein>
    <submittedName>
        <fullName evidence="8">Flagellar hook-associated protein FlgL</fullName>
    </submittedName>
</protein>
<evidence type="ECO:0000256" key="4">
    <source>
        <dbReference type="ARBA" id="ARBA00022525"/>
    </source>
</evidence>
<dbReference type="InterPro" id="IPR001029">
    <property type="entry name" value="Flagellin_N"/>
</dbReference>
<accession>A0ABU7Z1I0</accession>
<dbReference type="PANTHER" id="PTHR42792">
    <property type="entry name" value="FLAGELLIN"/>
    <property type="match status" value="1"/>
</dbReference>
<comment type="caution">
    <text evidence="8">The sequence shown here is derived from an EMBL/GenBank/DDBJ whole genome shotgun (WGS) entry which is preliminary data.</text>
</comment>
<dbReference type="Pfam" id="PF00700">
    <property type="entry name" value="Flagellin_C"/>
    <property type="match status" value="1"/>
</dbReference>
<organism evidence="8 9">
    <name type="scientific">Novilysobacter erysipheiresistens</name>
    <dbReference type="NCBI Taxonomy" id="1749332"/>
    <lineage>
        <taxon>Bacteria</taxon>
        <taxon>Pseudomonadati</taxon>
        <taxon>Pseudomonadota</taxon>
        <taxon>Gammaproteobacteria</taxon>
        <taxon>Lysobacterales</taxon>
        <taxon>Lysobacteraceae</taxon>
        <taxon>Novilysobacter</taxon>
    </lineage>
</organism>
<proteinExistence type="inferred from homology"/>
<evidence type="ECO:0000256" key="1">
    <source>
        <dbReference type="ARBA" id="ARBA00004365"/>
    </source>
</evidence>
<keyword evidence="8" id="KW-0966">Cell projection</keyword>
<sequence>MTMRISTALMHSQNLQGLLQRQQGLARTQQEMISGSKLLSAADDPAAFANAQRLDHAVAALEQYERNSGVVGHRLRLQEQSLDDAGDVLIRARELAIQANSGALSDPDRAAIAAELRSLREGMLGIANRDDGAGRRLFAGTRDGVVPFVDTGDAVSYAGNDGHNDIDIAADLAVADADPGSDIFMRVRTGDGEIRGRAGAGNTGNGVLQSSGVTDYAAWGGASLTVQFTAPDAYQVVDAGGAVLATGTYVADSAIAAGGVQLELTGSPAAGDSFTVERAPTRDVFATLDRLADALEAPAATAAERARRDNVVSASIADLGTAQNHMLGVRAGTGNRLATLEATADARSAEDVSLAATLSSLRDVDYAEAATQLSLHLTALEAAQRTMVRVQGLSLFDALR</sequence>
<dbReference type="EMBL" id="JAXGFP010000007">
    <property type="protein sequence ID" value="MEG3184981.1"/>
    <property type="molecule type" value="Genomic_DNA"/>
</dbReference>
<dbReference type="InterPro" id="IPR001492">
    <property type="entry name" value="Flagellin"/>
</dbReference>
<evidence type="ECO:0000313" key="8">
    <source>
        <dbReference type="EMBL" id="MEG3184981.1"/>
    </source>
</evidence>
<evidence type="ECO:0000256" key="2">
    <source>
        <dbReference type="ARBA" id="ARBA00004613"/>
    </source>
</evidence>
<dbReference type="Gene3D" id="1.20.1330.10">
    <property type="entry name" value="f41 fragment of flagellin, N-terminal domain"/>
    <property type="match status" value="2"/>
</dbReference>
<dbReference type="RefSeq" id="WP_332618017.1">
    <property type="nucleotide sequence ID" value="NZ_JAXGFP010000007.1"/>
</dbReference>
<feature type="domain" description="Flagellin C-terminal" evidence="7">
    <location>
        <begin position="319"/>
        <end position="393"/>
    </location>
</feature>
<evidence type="ECO:0000313" key="9">
    <source>
        <dbReference type="Proteomes" id="UP001355056"/>
    </source>
</evidence>
<keyword evidence="9" id="KW-1185">Reference proteome</keyword>
<comment type="subcellular location">
    <subcellularLocation>
        <location evidence="1">Bacterial flagellum</location>
    </subcellularLocation>
    <subcellularLocation>
        <location evidence="2">Secreted</location>
    </subcellularLocation>
</comment>
<evidence type="ECO:0000259" key="6">
    <source>
        <dbReference type="Pfam" id="PF00669"/>
    </source>
</evidence>
<keyword evidence="8" id="KW-0969">Cilium</keyword>
<keyword evidence="8" id="KW-0282">Flagellum</keyword>
<evidence type="ECO:0000259" key="7">
    <source>
        <dbReference type="Pfam" id="PF00700"/>
    </source>
</evidence>
<keyword evidence="4" id="KW-0964">Secreted</keyword>
<dbReference type="PANTHER" id="PTHR42792:SF1">
    <property type="entry name" value="FLAGELLAR HOOK-ASSOCIATED PROTEIN 3"/>
    <property type="match status" value="1"/>
</dbReference>
<dbReference type="Pfam" id="PF00669">
    <property type="entry name" value="Flagellin_N"/>
    <property type="match status" value="1"/>
</dbReference>
<dbReference type="SUPFAM" id="SSF64518">
    <property type="entry name" value="Phase 1 flagellin"/>
    <property type="match status" value="1"/>
</dbReference>
<keyword evidence="5" id="KW-0975">Bacterial flagellum</keyword>
<dbReference type="InterPro" id="IPR013384">
    <property type="entry name" value="Flagell_FlgL"/>
</dbReference>
<gene>
    <name evidence="8" type="primary">flgL</name>
    <name evidence="8" type="ORF">SNE34_13285</name>
</gene>
<evidence type="ECO:0000256" key="3">
    <source>
        <dbReference type="ARBA" id="ARBA00005709"/>
    </source>
</evidence>
<evidence type="ECO:0000256" key="5">
    <source>
        <dbReference type="ARBA" id="ARBA00023143"/>
    </source>
</evidence>
<name>A0ABU7Z1I0_9GAMM</name>